<evidence type="ECO:0000313" key="3">
    <source>
        <dbReference type="Proteomes" id="UP001589810"/>
    </source>
</evidence>
<dbReference type="Pfam" id="PF02698">
    <property type="entry name" value="DUF218"/>
    <property type="match status" value="1"/>
</dbReference>
<dbReference type="InterPro" id="IPR051599">
    <property type="entry name" value="Cell_Envelope_Assoc"/>
</dbReference>
<gene>
    <name evidence="2" type="ORF">ACFFH7_24730</name>
</gene>
<dbReference type="InterPro" id="IPR014729">
    <property type="entry name" value="Rossmann-like_a/b/a_fold"/>
</dbReference>
<dbReference type="RefSeq" id="WP_273936183.1">
    <property type="nucleotide sequence ID" value="NZ_CP097263.1"/>
</dbReference>
<evidence type="ECO:0000313" key="2">
    <source>
        <dbReference type="EMBL" id="MFC0544734.1"/>
    </source>
</evidence>
<keyword evidence="3" id="KW-1185">Reference proteome</keyword>
<organism evidence="2 3">
    <name type="scientific">Kutzneria chonburiensis</name>
    <dbReference type="NCBI Taxonomy" id="1483604"/>
    <lineage>
        <taxon>Bacteria</taxon>
        <taxon>Bacillati</taxon>
        <taxon>Actinomycetota</taxon>
        <taxon>Actinomycetes</taxon>
        <taxon>Pseudonocardiales</taxon>
        <taxon>Pseudonocardiaceae</taxon>
        <taxon>Kutzneria</taxon>
    </lineage>
</organism>
<dbReference type="PANTHER" id="PTHR30336:SF4">
    <property type="entry name" value="ENVELOPE BIOGENESIS FACTOR ELYC"/>
    <property type="match status" value="1"/>
</dbReference>
<evidence type="ECO:0000259" key="1">
    <source>
        <dbReference type="Pfam" id="PF02698"/>
    </source>
</evidence>
<dbReference type="Proteomes" id="UP001589810">
    <property type="component" value="Unassembled WGS sequence"/>
</dbReference>
<reference evidence="2 3" key="1">
    <citation type="submission" date="2024-09" db="EMBL/GenBank/DDBJ databases">
        <authorList>
            <person name="Sun Q."/>
            <person name="Mori K."/>
        </authorList>
    </citation>
    <scope>NUCLEOTIDE SEQUENCE [LARGE SCALE GENOMIC DNA]</scope>
    <source>
        <strain evidence="2 3">TBRC 1432</strain>
    </source>
</reference>
<accession>A0ABV6MWN6</accession>
<dbReference type="EMBL" id="JBHLUD010000007">
    <property type="protein sequence ID" value="MFC0544734.1"/>
    <property type="molecule type" value="Genomic_DNA"/>
</dbReference>
<protein>
    <submittedName>
        <fullName evidence="2">YdcF family protein</fullName>
    </submittedName>
</protein>
<dbReference type="Gene3D" id="3.40.50.620">
    <property type="entry name" value="HUPs"/>
    <property type="match status" value="1"/>
</dbReference>
<dbReference type="InterPro" id="IPR003848">
    <property type="entry name" value="DUF218"/>
</dbReference>
<dbReference type="CDD" id="cd06259">
    <property type="entry name" value="YdcF-like"/>
    <property type="match status" value="1"/>
</dbReference>
<name>A0ABV6MWN6_9PSEU</name>
<sequence length="220" mass="22837">MVTASLSDSDFRVLAGLMAGPHGRPVSPGDPARLLVVFSCADAEVGRAAAQLYAEGLVRHIVFSGGIGKDSGGLAGLGISEAAFLASVAIADGLPPTAVTLEESACNGRENAVRSLTLAAEKHLVGDGDRVAGLAPTQRSRRLFEELRYQAAALRCPGVVDAGFASGAIDPAAADIRAELLGELRGLHEMHDRSPQRIFRLDEFQSGGTHFGLVRRAGLG</sequence>
<proteinExistence type="predicted"/>
<feature type="domain" description="DUF218" evidence="1">
    <location>
        <begin position="46"/>
        <end position="125"/>
    </location>
</feature>
<comment type="caution">
    <text evidence="2">The sequence shown here is derived from an EMBL/GenBank/DDBJ whole genome shotgun (WGS) entry which is preliminary data.</text>
</comment>
<dbReference type="PANTHER" id="PTHR30336">
    <property type="entry name" value="INNER MEMBRANE PROTEIN, PROBABLE PERMEASE"/>
    <property type="match status" value="1"/>
</dbReference>